<dbReference type="PRINTS" id="PR00420">
    <property type="entry name" value="RNGMNOXGNASE"/>
</dbReference>
<dbReference type="InterPro" id="IPR050493">
    <property type="entry name" value="FAD-dep_Monooxygenase_BioMet"/>
</dbReference>
<proteinExistence type="predicted"/>
<keyword evidence="1" id="KW-0560">Oxidoreductase</keyword>
<evidence type="ECO:0000313" key="5">
    <source>
        <dbReference type="Proteomes" id="UP000316500"/>
    </source>
</evidence>
<dbReference type="OrthoDB" id="3356051at2"/>
<dbReference type="EMBL" id="VNFK01000010">
    <property type="protein sequence ID" value="TVU61696.1"/>
    <property type="molecule type" value="Genomic_DNA"/>
</dbReference>
<evidence type="ECO:0000259" key="3">
    <source>
        <dbReference type="Pfam" id="PF01494"/>
    </source>
</evidence>
<evidence type="ECO:0000256" key="2">
    <source>
        <dbReference type="ARBA" id="ARBA00023033"/>
    </source>
</evidence>
<keyword evidence="2 4" id="KW-0503">Monooxygenase</keyword>
<dbReference type="Gene3D" id="3.50.50.60">
    <property type="entry name" value="FAD/NAD(P)-binding domain"/>
    <property type="match status" value="1"/>
</dbReference>
<dbReference type="Pfam" id="PF13450">
    <property type="entry name" value="NAD_binding_8"/>
    <property type="match status" value="1"/>
</dbReference>
<dbReference type="InterPro" id="IPR002938">
    <property type="entry name" value="FAD-bd"/>
</dbReference>
<dbReference type="InterPro" id="IPR036188">
    <property type="entry name" value="FAD/NAD-bd_sf"/>
</dbReference>
<reference evidence="4 5" key="1">
    <citation type="submission" date="2019-07" db="EMBL/GenBank/DDBJ databases">
        <title>Diversity of Bacteria from Kongsfjorden, Arctic.</title>
        <authorList>
            <person name="Yu Y."/>
        </authorList>
    </citation>
    <scope>NUCLEOTIDE SEQUENCE [LARGE SCALE GENOMIC DNA]</scope>
    <source>
        <strain evidence="4 5">SM1928</strain>
    </source>
</reference>
<gene>
    <name evidence="4" type="ORF">FQP90_14300</name>
</gene>
<dbReference type="Pfam" id="PF01494">
    <property type="entry name" value="FAD_binding_3"/>
    <property type="match status" value="1"/>
</dbReference>
<feature type="domain" description="FAD-binding" evidence="3">
    <location>
        <begin position="125"/>
        <end position="310"/>
    </location>
</feature>
<dbReference type="AlphaFoldDB" id="A0A558GXX4"/>
<dbReference type="Proteomes" id="UP000316500">
    <property type="component" value="Unassembled WGS sequence"/>
</dbReference>
<accession>A0A558GXX4</accession>
<organism evidence="4 5">
    <name type="scientific">Paenarthrobacter nitroguajacolicus</name>
    <name type="common">Arthrobacter nitroguajacolicus</name>
    <dbReference type="NCBI Taxonomy" id="211146"/>
    <lineage>
        <taxon>Bacteria</taxon>
        <taxon>Bacillati</taxon>
        <taxon>Actinomycetota</taxon>
        <taxon>Actinomycetes</taxon>
        <taxon>Micrococcales</taxon>
        <taxon>Micrococcaceae</taxon>
        <taxon>Paenarthrobacter</taxon>
    </lineage>
</organism>
<comment type="caution">
    <text evidence="4">The sequence shown here is derived from an EMBL/GenBank/DDBJ whole genome shotgun (WGS) entry which is preliminary data.</text>
</comment>
<protein>
    <submittedName>
        <fullName evidence="4">FAD-binding monooxygenase</fullName>
    </submittedName>
</protein>
<dbReference type="PANTHER" id="PTHR13789:SF309">
    <property type="entry name" value="PUTATIVE (AFU_ORTHOLOGUE AFUA_6G14510)-RELATED"/>
    <property type="match status" value="1"/>
</dbReference>
<evidence type="ECO:0000313" key="4">
    <source>
        <dbReference type="EMBL" id="TVU61696.1"/>
    </source>
</evidence>
<sequence length="353" mass="37977">MAMEKVEIIGGGIAGLALAGRLDPGRFNVTVYEQRPQLPTVGTTLAMWTEAQQALSELGILGAARRRGAIIKAGALRGPSGEPMLSMEGDGLMGISRPELLKLLDSAVPETVTRVTGRVDRLPRHAELTVGADGVNSVVRRDSWGERRAARPTPFLAVRGVVPGTPSPNDIGEYWGRGEIFGLAPAVRGTNWYASFRSGLGPDKVDVAEALEVTRSRYAHYSPAVRDVLDLATPEISLAQRIWTTPPLSRYARGNVVLVGDAAHAMTPNLGRGACEALIDAVTLGRLLNELPLKAALAAYDRKRVLRTQQLRLASSLMGSIALAQGMQPWRDALLKQVGKRVSRARERAETSK</sequence>
<evidence type="ECO:0000256" key="1">
    <source>
        <dbReference type="ARBA" id="ARBA00023002"/>
    </source>
</evidence>
<dbReference type="RefSeq" id="WP_144651584.1">
    <property type="nucleotide sequence ID" value="NZ_VNFK01000010.1"/>
</dbReference>
<dbReference type="PANTHER" id="PTHR13789">
    <property type="entry name" value="MONOOXYGENASE"/>
    <property type="match status" value="1"/>
</dbReference>
<dbReference type="GO" id="GO:0071949">
    <property type="term" value="F:FAD binding"/>
    <property type="evidence" value="ECO:0007669"/>
    <property type="project" value="InterPro"/>
</dbReference>
<dbReference type="SUPFAM" id="SSF51905">
    <property type="entry name" value="FAD/NAD(P)-binding domain"/>
    <property type="match status" value="1"/>
</dbReference>
<name>A0A558GXX4_PAENT</name>
<dbReference type="GO" id="GO:0004497">
    <property type="term" value="F:monooxygenase activity"/>
    <property type="evidence" value="ECO:0007669"/>
    <property type="project" value="UniProtKB-KW"/>
</dbReference>